<evidence type="ECO:0000256" key="4">
    <source>
        <dbReference type="ARBA" id="ARBA00022771"/>
    </source>
</evidence>
<evidence type="ECO:0000256" key="6">
    <source>
        <dbReference type="PROSITE-ProRule" id="PRU00723"/>
    </source>
</evidence>
<feature type="compositionally biased region" description="Basic and acidic residues" evidence="8">
    <location>
        <begin position="364"/>
        <end position="378"/>
    </location>
</feature>
<evidence type="ECO:0000313" key="11">
    <source>
        <dbReference type="EMBL" id="KAL3758988.1"/>
    </source>
</evidence>
<evidence type="ECO:0000259" key="9">
    <source>
        <dbReference type="PROSITE" id="PS50089"/>
    </source>
</evidence>
<name>A0ABD3M4W7_9STRA</name>
<keyword evidence="7" id="KW-0175">Coiled coil</keyword>
<dbReference type="InterPro" id="IPR041367">
    <property type="entry name" value="Znf-CCCH_4"/>
</dbReference>
<keyword evidence="4 6" id="KW-0863">Zinc-finger</keyword>
<feature type="zinc finger region" description="C3H1-type" evidence="6">
    <location>
        <begin position="27"/>
        <end position="55"/>
    </location>
</feature>
<evidence type="ECO:0000256" key="5">
    <source>
        <dbReference type="ARBA" id="ARBA00022833"/>
    </source>
</evidence>
<feature type="zinc finger region" description="C3H1-type" evidence="6">
    <location>
        <begin position="63"/>
        <end position="90"/>
    </location>
</feature>
<keyword evidence="2 6" id="KW-0479">Metal-binding</keyword>
<accession>A0ABD3M4W7</accession>
<evidence type="ECO:0000256" key="2">
    <source>
        <dbReference type="ARBA" id="ARBA00022723"/>
    </source>
</evidence>
<dbReference type="InterPro" id="IPR013083">
    <property type="entry name" value="Znf_RING/FYVE/PHD"/>
</dbReference>
<keyword evidence="5 6" id="KW-0862">Zinc</keyword>
<gene>
    <name evidence="11" type="ORF">ACHAWU_003059</name>
</gene>
<sequence>MPFTSSFDNGDHGTVASSASGVSPTATATGRLCRFYFQNGICRNGDTCRFSHHAPNHMTREEALKTIPCPYFASGTCRFGDNCALQHHEIRINADIDAICGICLENVQDAKRNFGLLSCCSHPFCFSCLMEWRTEGSSEVASRRVCPTCRKSSDYVVPSKFMPTNDEEKQRILLNYKAYCATLLCKRFEVGILGSCPFGSDCFYAHVNSKGVDIKSQDQTMQELYEERQRERHEQHEFERERAMEYMAEMIMMLGLQRHLVGRGGGRGRGSRRRQRDRGTNRTTTGQRQAVESDDDDDDEDSDDDDDGGRYYFPNFSGRNGDEDEDDDDDDDGGNFFPGLMGMMFGNGFGDGTDDDSEDDDGIEREGYLDYVRRGGSL</sequence>
<dbReference type="Pfam" id="PF18044">
    <property type="entry name" value="zf-CCCH_4"/>
    <property type="match status" value="1"/>
</dbReference>
<dbReference type="InterPro" id="IPR036855">
    <property type="entry name" value="Znf_CCCH_sf"/>
</dbReference>
<evidence type="ECO:0000256" key="8">
    <source>
        <dbReference type="SAM" id="MobiDB-lite"/>
    </source>
</evidence>
<feature type="domain" description="C3H1-type" evidence="10">
    <location>
        <begin position="184"/>
        <end position="209"/>
    </location>
</feature>
<evidence type="ECO:0000256" key="3">
    <source>
        <dbReference type="ARBA" id="ARBA00022737"/>
    </source>
</evidence>
<dbReference type="SMART" id="SM00184">
    <property type="entry name" value="RING"/>
    <property type="match status" value="1"/>
</dbReference>
<dbReference type="EMBL" id="JALLBG020000215">
    <property type="protein sequence ID" value="KAL3758988.1"/>
    <property type="molecule type" value="Genomic_DNA"/>
</dbReference>
<protein>
    <recommendedName>
        <fullName evidence="13">RING-type E3 ubiquitin transferase</fullName>
    </recommendedName>
</protein>
<reference evidence="11 12" key="1">
    <citation type="submission" date="2024-10" db="EMBL/GenBank/DDBJ databases">
        <title>Updated reference genomes for cyclostephanoid diatoms.</title>
        <authorList>
            <person name="Roberts W.R."/>
            <person name="Alverson A.J."/>
        </authorList>
    </citation>
    <scope>NUCLEOTIDE SEQUENCE [LARGE SCALE GENOMIC DNA]</scope>
    <source>
        <strain evidence="11 12">AJA232-27</strain>
    </source>
</reference>
<dbReference type="PROSITE" id="PS00518">
    <property type="entry name" value="ZF_RING_1"/>
    <property type="match status" value="1"/>
</dbReference>
<feature type="zinc finger region" description="C3H1-type" evidence="6">
    <location>
        <begin position="184"/>
        <end position="209"/>
    </location>
</feature>
<keyword evidence="3" id="KW-0677">Repeat</keyword>
<evidence type="ECO:0000256" key="1">
    <source>
        <dbReference type="ARBA" id="ARBA00022679"/>
    </source>
</evidence>
<dbReference type="GO" id="GO:0016740">
    <property type="term" value="F:transferase activity"/>
    <property type="evidence" value="ECO:0007669"/>
    <property type="project" value="UniProtKB-KW"/>
</dbReference>
<feature type="domain" description="RING-type" evidence="9">
    <location>
        <begin position="100"/>
        <end position="150"/>
    </location>
</feature>
<proteinExistence type="predicted"/>
<feature type="compositionally biased region" description="Low complexity" evidence="8">
    <location>
        <begin position="334"/>
        <end position="344"/>
    </location>
</feature>
<dbReference type="Gene3D" id="3.30.1370.210">
    <property type="match status" value="1"/>
</dbReference>
<dbReference type="Pfam" id="PF00642">
    <property type="entry name" value="zf-CCCH"/>
    <property type="match status" value="1"/>
</dbReference>
<comment type="caution">
    <text evidence="11">The sequence shown here is derived from an EMBL/GenBank/DDBJ whole genome shotgun (WGS) entry which is preliminary data.</text>
</comment>
<feature type="domain" description="C3H1-type" evidence="10">
    <location>
        <begin position="27"/>
        <end position="55"/>
    </location>
</feature>
<evidence type="ECO:0000313" key="12">
    <source>
        <dbReference type="Proteomes" id="UP001530293"/>
    </source>
</evidence>
<dbReference type="GO" id="GO:0008270">
    <property type="term" value="F:zinc ion binding"/>
    <property type="evidence" value="ECO:0007669"/>
    <property type="project" value="UniProtKB-KW"/>
</dbReference>
<dbReference type="AlphaFoldDB" id="A0ABD3M4W7"/>
<dbReference type="Proteomes" id="UP001530293">
    <property type="component" value="Unassembled WGS sequence"/>
</dbReference>
<dbReference type="Pfam" id="PF13639">
    <property type="entry name" value="zf-RING_2"/>
    <property type="match status" value="1"/>
</dbReference>
<dbReference type="InterPro" id="IPR045072">
    <property type="entry name" value="MKRN-like"/>
</dbReference>
<feature type="compositionally biased region" description="Acidic residues" evidence="8">
    <location>
        <begin position="292"/>
        <end position="307"/>
    </location>
</feature>
<dbReference type="PANTHER" id="PTHR11224">
    <property type="entry name" value="MAKORIN-RELATED"/>
    <property type="match status" value="1"/>
</dbReference>
<feature type="coiled-coil region" evidence="7">
    <location>
        <begin position="214"/>
        <end position="241"/>
    </location>
</feature>
<feature type="region of interest" description="Disordered" evidence="8">
    <location>
        <begin position="262"/>
        <end position="378"/>
    </location>
</feature>
<dbReference type="PROSITE" id="PS50103">
    <property type="entry name" value="ZF_C3H1"/>
    <property type="match status" value="3"/>
</dbReference>
<dbReference type="SUPFAM" id="SSF90229">
    <property type="entry name" value="CCCH zinc finger"/>
    <property type="match status" value="2"/>
</dbReference>
<evidence type="ECO:0008006" key="13">
    <source>
        <dbReference type="Google" id="ProtNLM"/>
    </source>
</evidence>
<organism evidence="11 12">
    <name type="scientific">Discostella pseudostelligera</name>
    <dbReference type="NCBI Taxonomy" id="259834"/>
    <lineage>
        <taxon>Eukaryota</taxon>
        <taxon>Sar</taxon>
        <taxon>Stramenopiles</taxon>
        <taxon>Ochrophyta</taxon>
        <taxon>Bacillariophyta</taxon>
        <taxon>Coscinodiscophyceae</taxon>
        <taxon>Thalassiosirophycidae</taxon>
        <taxon>Stephanodiscales</taxon>
        <taxon>Stephanodiscaceae</taxon>
        <taxon>Discostella</taxon>
    </lineage>
</organism>
<evidence type="ECO:0000256" key="7">
    <source>
        <dbReference type="SAM" id="Coils"/>
    </source>
</evidence>
<dbReference type="Gene3D" id="3.30.40.10">
    <property type="entry name" value="Zinc/RING finger domain, C3HC4 (zinc finger)"/>
    <property type="match status" value="1"/>
</dbReference>
<dbReference type="Pfam" id="PF14608">
    <property type="entry name" value="zf-CCCH_2"/>
    <property type="match status" value="1"/>
</dbReference>
<dbReference type="PANTHER" id="PTHR11224:SF10">
    <property type="entry name" value="IP09428P-RELATED"/>
    <property type="match status" value="1"/>
</dbReference>
<feature type="compositionally biased region" description="Acidic residues" evidence="8">
    <location>
        <begin position="322"/>
        <end position="333"/>
    </location>
</feature>
<evidence type="ECO:0000259" key="10">
    <source>
        <dbReference type="PROSITE" id="PS50103"/>
    </source>
</evidence>
<dbReference type="InterPro" id="IPR017907">
    <property type="entry name" value="Znf_RING_CS"/>
</dbReference>
<feature type="domain" description="C3H1-type" evidence="10">
    <location>
        <begin position="63"/>
        <end position="90"/>
    </location>
</feature>
<dbReference type="InterPro" id="IPR000571">
    <property type="entry name" value="Znf_CCCH"/>
</dbReference>
<dbReference type="PROSITE" id="PS50089">
    <property type="entry name" value="ZF_RING_2"/>
    <property type="match status" value="1"/>
</dbReference>
<feature type="compositionally biased region" description="Acidic residues" evidence="8">
    <location>
        <begin position="352"/>
        <end position="363"/>
    </location>
</feature>
<dbReference type="CDD" id="cd16521">
    <property type="entry name" value="RING-HC_MKRN"/>
    <property type="match status" value="1"/>
</dbReference>
<keyword evidence="1" id="KW-0808">Transferase</keyword>
<dbReference type="SUPFAM" id="SSF57850">
    <property type="entry name" value="RING/U-box"/>
    <property type="match status" value="1"/>
</dbReference>
<keyword evidence="12" id="KW-1185">Reference proteome</keyword>
<dbReference type="SMART" id="SM00356">
    <property type="entry name" value="ZnF_C3H1"/>
    <property type="match status" value="3"/>
</dbReference>
<dbReference type="InterPro" id="IPR001841">
    <property type="entry name" value="Znf_RING"/>
</dbReference>